<comment type="subunit">
    <text evidence="4">Homodimer.</text>
</comment>
<organism evidence="13 14">
    <name type="scientific">Natrialba hulunbeirensis JCM 10989</name>
    <dbReference type="NCBI Taxonomy" id="1227493"/>
    <lineage>
        <taxon>Archaea</taxon>
        <taxon>Methanobacteriati</taxon>
        <taxon>Methanobacteriota</taxon>
        <taxon>Stenosarchaea group</taxon>
        <taxon>Halobacteria</taxon>
        <taxon>Halobacteriales</taxon>
        <taxon>Natrialbaceae</taxon>
        <taxon>Natrialba</taxon>
    </lineage>
</organism>
<keyword evidence="5" id="KW-0808">Transferase</keyword>
<evidence type="ECO:0000256" key="3">
    <source>
        <dbReference type="ARBA" id="ARBA00009406"/>
    </source>
</evidence>
<keyword evidence="14" id="KW-1185">Reference proteome</keyword>
<dbReference type="InterPro" id="IPR027939">
    <property type="entry name" value="NMT1/THI5"/>
</dbReference>
<evidence type="ECO:0000256" key="2">
    <source>
        <dbReference type="ARBA" id="ARBA00004948"/>
    </source>
</evidence>
<reference evidence="13 14" key="1">
    <citation type="journal article" date="2014" name="PLoS Genet.">
        <title>Phylogenetically driven sequencing of extremely halophilic archaea reveals strategies for static and dynamic osmo-response.</title>
        <authorList>
            <person name="Becker E.A."/>
            <person name="Seitzer P.M."/>
            <person name="Tritt A."/>
            <person name="Larsen D."/>
            <person name="Krusor M."/>
            <person name="Yao A.I."/>
            <person name="Wu D."/>
            <person name="Madern D."/>
            <person name="Eisen J.A."/>
            <person name="Darling A.E."/>
            <person name="Facciotti M.T."/>
        </authorList>
    </citation>
    <scope>NUCLEOTIDE SEQUENCE [LARGE SCALE GENOMIC DNA]</scope>
    <source>
        <strain evidence="13 14">JCM 10989</strain>
    </source>
</reference>
<dbReference type="GO" id="GO:0016740">
    <property type="term" value="F:transferase activity"/>
    <property type="evidence" value="ECO:0007669"/>
    <property type="project" value="UniProtKB-KW"/>
</dbReference>
<evidence type="ECO:0000256" key="4">
    <source>
        <dbReference type="ARBA" id="ARBA00011738"/>
    </source>
</evidence>
<protein>
    <recommendedName>
        <fullName evidence="10">Thiamine pyrimidine synthase</fullName>
    </recommendedName>
</protein>
<evidence type="ECO:0000256" key="11">
    <source>
        <dbReference type="ARBA" id="ARBA00048179"/>
    </source>
</evidence>
<evidence type="ECO:0000256" key="5">
    <source>
        <dbReference type="ARBA" id="ARBA00022679"/>
    </source>
</evidence>
<evidence type="ECO:0000256" key="8">
    <source>
        <dbReference type="ARBA" id="ARBA00022977"/>
    </source>
</evidence>
<evidence type="ECO:0000256" key="7">
    <source>
        <dbReference type="ARBA" id="ARBA00022898"/>
    </source>
</evidence>
<accession>L9ZSP5</accession>
<dbReference type="OrthoDB" id="312552at2157"/>
<dbReference type="GO" id="GO:0046872">
    <property type="term" value="F:metal ion binding"/>
    <property type="evidence" value="ECO:0007669"/>
    <property type="project" value="UniProtKB-KW"/>
</dbReference>
<gene>
    <name evidence="13" type="ORF">C483_15861</name>
</gene>
<comment type="function">
    <text evidence="1">Responsible for the formation of the pyrimidine heterocycle in the thiamine biosynthesis pathway. Catalyzes the formation of hydroxymethylpyrimidine phosphate (HMP-P) from histidine and pyridoxal phosphate (PLP). The protein uses PLP and the active site histidine to form HMP-P, generating an inactive enzyme. The enzyme can only undergo a single turnover, which suggests it is a suicide enzyme.</text>
</comment>
<dbReference type="Proteomes" id="UP000011519">
    <property type="component" value="Unassembled WGS sequence"/>
</dbReference>
<comment type="caution">
    <text evidence="13">The sequence shown here is derived from an EMBL/GenBank/DDBJ whole genome shotgun (WGS) entry which is preliminary data.</text>
</comment>
<evidence type="ECO:0000313" key="13">
    <source>
        <dbReference type="EMBL" id="ELY88203.1"/>
    </source>
</evidence>
<sequence>MTAANKNQADATTTTVDFQLNWEPNGFQAPYFLARDRGFYEDEGLDVRFVEGHGSPFAAEQAAKGRAEFALAGASAVLSIQSRGLDPLAVAAVTGKTPAAIYTFRDAFGEPLTDPAQLAGCTIAPSATKTRILTAQLLEDEDISDEVDLLGVDDHTHHRVQHKLLDGRVDAAVGVVTNGYELEAEHDRQADELPIGDHLGVYGMMLVTSPEFASEEPETVRSFLRATARGWAAATTDPDGAIDVLVERNATLERNRPVEQRKFETAATELQFTDRTREQGWGLHDGERWQTLGRTLAETDLLEGEIDPDAVWTNEFIDTEDNVIGNYAERVGKATETEAEPRT</sequence>
<dbReference type="GO" id="GO:0009228">
    <property type="term" value="P:thiamine biosynthetic process"/>
    <property type="evidence" value="ECO:0007669"/>
    <property type="project" value="UniProtKB-KW"/>
</dbReference>
<keyword evidence="8" id="KW-0784">Thiamine biosynthesis</keyword>
<dbReference type="PANTHER" id="PTHR31528:SF1">
    <property type="entry name" value="4-AMINO-5-HYDROXYMETHYL-2-METHYLPYRIMIDINE PHOSPHATE SYNTHASE THI11-RELATED"/>
    <property type="match status" value="1"/>
</dbReference>
<evidence type="ECO:0000256" key="6">
    <source>
        <dbReference type="ARBA" id="ARBA00022723"/>
    </source>
</evidence>
<dbReference type="InterPro" id="IPR015168">
    <property type="entry name" value="SsuA/THI5"/>
</dbReference>
<comment type="pathway">
    <text evidence="2">Cofactor biosynthesis; thiamine diphosphate biosynthesis.</text>
</comment>
<evidence type="ECO:0000256" key="9">
    <source>
        <dbReference type="ARBA" id="ARBA00023004"/>
    </source>
</evidence>
<dbReference type="RefSeq" id="WP_006654318.1">
    <property type="nucleotide sequence ID" value="NZ_AOIM01000039.1"/>
</dbReference>
<keyword evidence="7" id="KW-0663">Pyridoxal phosphate</keyword>
<dbReference type="EMBL" id="AOIM01000039">
    <property type="protein sequence ID" value="ELY88203.1"/>
    <property type="molecule type" value="Genomic_DNA"/>
</dbReference>
<name>L9ZSP5_9EURY</name>
<keyword evidence="6" id="KW-0479">Metal-binding</keyword>
<evidence type="ECO:0000313" key="14">
    <source>
        <dbReference type="Proteomes" id="UP000011519"/>
    </source>
</evidence>
<dbReference type="AlphaFoldDB" id="L9ZSP5"/>
<comment type="similarity">
    <text evidence="3">Belongs to the NMT1/THI5 family.</text>
</comment>
<evidence type="ECO:0000256" key="10">
    <source>
        <dbReference type="ARBA" id="ARBA00033171"/>
    </source>
</evidence>
<dbReference type="PANTHER" id="PTHR31528">
    <property type="entry name" value="4-AMINO-5-HYDROXYMETHYL-2-METHYLPYRIMIDINE PHOSPHATE SYNTHASE THI11-RELATED"/>
    <property type="match status" value="1"/>
</dbReference>
<dbReference type="STRING" id="1227493.C483_15861"/>
<proteinExistence type="inferred from homology"/>
<evidence type="ECO:0000256" key="1">
    <source>
        <dbReference type="ARBA" id="ARBA00003469"/>
    </source>
</evidence>
<evidence type="ECO:0000259" key="12">
    <source>
        <dbReference type="Pfam" id="PF09084"/>
    </source>
</evidence>
<comment type="catalytic activity">
    <reaction evidence="11">
        <text>N(6)-(pyridoxal phosphate)-L-lysyl-[4-amino-5-hydroxymethyl-2-methylpyrimidine phosphate synthase] + L-histidyl-[4-amino-5-hydroxymethyl-2-methylpyrimidine phosphate synthase] + 2 Fe(3+) + 4 H2O = L-lysyl-[4-amino-5-hydroxymethyl-2-methylpyrimidine phosphate synthase] + (2S)-2-amino-5-hydroxy-4-oxopentanoyl-[4-amino-5-hydroxymethyl-2-methylpyrimidine phosphate synthase] + 4-amino-2-methyl-5-(phosphooxymethyl)pyrimidine + 3-oxopropanoate + 2 Fe(2+) + 2 H(+)</text>
        <dbReference type="Rhea" id="RHEA:65756"/>
        <dbReference type="Rhea" id="RHEA-COMP:16892"/>
        <dbReference type="Rhea" id="RHEA-COMP:16893"/>
        <dbReference type="Rhea" id="RHEA-COMP:16894"/>
        <dbReference type="Rhea" id="RHEA-COMP:16895"/>
        <dbReference type="ChEBI" id="CHEBI:15377"/>
        <dbReference type="ChEBI" id="CHEBI:15378"/>
        <dbReference type="ChEBI" id="CHEBI:29033"/>
        <dbReference type="ChEBI" id="CHEBI:29034"/>
        <dbReference type="ChEBI" id="CHEBI:29969"/>
        <dbReference type="ChEBI" id="CHEBI:29979"/>
        <dbReference type="ChEBI" id="CHEBI:33190"/>
        <dbReference type="ChEBI" id="CHEBI:58354"/>
        <dbReference type="ChEBI" id="CHEBI:143915"/>
        <dbReference type="ChEBI" id="CHEBI:157692"/>
    </reaction>
    <physiologicalReaction direction="left-to-right" evidence="11">
        <dbReference type="Rhea" id="RHEA:65757"/>
    </physiologicalReaction>
</comment>
<dbReference type="SUPFAM" id="SSF53850">
    <property type="entry name" value="Periplasmic binding protein-like II"/>
    <property type="match status" value="1"/>
</dbReference>
<dbReference type="Gene3D" id="3.40.190.10">
    <property type="entry name" value="Periplasmic binding protein-like II"/>
    <property type="match status" value="2"/>
</dbReference>
<keyword evidence="9" id="KW-0408">Iron</keyword>
<dbReference type="PATRIC" id="fig|1227493.4.peg.3186"/>
<feature type="domain" description="SsuA/THI5-like" evidence="12">
    <location>
        <begin position="29"/>
        <end position="241"/>
    </location>
</feature>
<dbReference type="Pfam" id="PF09084">
    <property type="entry name" value="NMT1"/>
    <property type="match status" value="1"/>
</dbReference>